<protein>
    <submittedName>
        <fullName evidence="1">Retrovirus-related Pol polyprotein from transposon 297</fullName>
    </submittedName>
</protein>
<name>A0A8X6VYR3_TRICX</name>
<dbReference type="PANTHER" id="PTHR24559:SF444">
    <property type="entry name" value="REVERSE TRANSCRIPTASE DOMAIN-CONTAINING PROTEIN"/>
    <property type="match status" value="1"/>
</dbReference>
<dbReference type="PANTHER" id="PTHR24559">
    <property type="entry name" value="TRANSPOSON TY3-I GAG-POL POLYPROTEIN"/>
    <property type="match status" value="1"/>
</dbReference>
<dbReference type="Gene3D" id="3.30.70.270">
    <property type="match status" value="1"/>
</dbReference>
<dbReference type="InterPro" id="IPR043128">
    <property type="entry name" value="Rev_trsase/Diguanyl_cyclase"/>
</dbReference>
<dbReference type="CDD" id="cd01647">
    <property type="entry name" value="RT_LTR"/>
    <property type="match status" value="1"/>
</dbReference>
<evidence type="ECO:0000313" key="1">
    <source>
        <dbReference type="EMBL" id="GFY24980.1"/>
    </source>
</evidence>
<dbReference type="InterPro" id="IPR021109">
    <property type="entry name" value="Peptidase_aspartic_dom_sf"/>
</dbReference>
<gene>
    <name evidence="1" type="primary">pol</name>
    <name evidence="1" type="ORF">TNCV_2691711</name>
</gene>
<dbReference type="AlphaFoldDB" id="A0A8X6VYR3"/>
<dbReference type="Gene3D" id="3.10.10.10">
    <property type="entry name" value="HIV Type 1 Reverse Transcriptase, subunit A, domain 1"/>
    <property type="match status" value="1"/>
</dbReference>
<evidence type="ECO:0000313" key="2">
    <source>
        <dbReference type="Proteomes" id="UP000887159"/>
    </source>
</evidence>
<reference evidence="1" key="1">
    <citation type="submission" date="2020-08" db="EMBL/GenBank/DDBJ databases">
        <title>Multicomponent nature underlies the extraordinary mechanical properties of spider dragline silk.</title>
        <authorList>
            <person name="Kono N."/>
            <person name="Nakamura H."/>
            <person name="Mori M."/>
            <person name="Yoshida Y."/>
            <person name="Ohtoshi R."/>
            <person name="Malay A.D."/>
            <person name="Moran D.A.P."/>
            <person name="Tomita M."/>
            <person name="Numata K."/>
            <person name="Arakawa K."/>
        </authorList>
    </citation>
    <scope>NUCLEOTIDE SEQUENCE</scope>
</reference>
<keyword evidence="2" id="KW-1185">Reference proteome</keyword>
<dbReference type="InterPro" id="IPR053134">
    <property type="entry name" value="RNA-dir_DNA_polymerase"/>
</dbReference>
<proteinExistence type="predicted"/>
<sequence length="294" mass="33535">MSIFDIRCSPFLRNYCSQGAKCQNVGIVKLNVRIGEFEKPWLFHVLADLYFSCILGVDFISGSKIILDFDRKSLEIPDSQIDRVINAIDEGNIEIDLSITRFEEKQKQELRDLYNSFKGLFSDKQGLTHVLYHEIATGDKPPVVSRPYRCDRVKQAILDYHVEKMFKEGTIIPIQSPYASPVVLCRKNNGLPPDNPEVYRFTVNYLKLNSVTKYPRNPLPLIDDLIMNIHHTTIMADLDLRSGYVRLAVNLNDIAMTAFVMKNGTYAFRRMPFGLSGAAPNFQIAIDIILKPVI</sequence>
<dbReference type="GO" id="GO:0071897">
    <property type="term" value="P:DNA biosynthetic process"/>
    <property type="evidence" value="ECO:0007669"/>
    <property type="project" value="UniProtKB-ARBA"/>
</dbReference>
<dbReference type="Gene3D" id="2.40.70.10">
    <property type="entry name" value="Acid Proteases"/>
    <property type="match status" value="1"/>
</dbReference>
<comment type="caution">
    <text evidence="1">The sequence shown here is derived from an EMBL/GenBank/DDBJ whole genome shotgun (WGS) entry which is preliminary data.</text>
</comment>
<accession>A0A8X6VYR3</accession>
<dbReference type="SUPFAM" id="SSF56672">
    <property type="entry name" value="DNA/RNA polymerases"/>
    <property type="match status" value="1"/>
</dbReference>
<organism evidence="1 2">
    <name type="scientific">Trichonephila clavipes</name>
    <name type="common">Golden silk orbweaver</name>
    <name type="synonym">Nephila clavipes</name>
    <dbReference type="NCBI Taxonomy" id="2585209"/>
    <lineage>
        <taxon>Eukaryota</taxon>
        <taxon>Metazoa</taxon>
        <taxon>Ecdysozoa</taxon>
        <taxon>Arthropoda</taxon>
        <taxon>Chelicerata</taxon>
        <taxon>Arachnida</taxon>
        <taxon>Araneae</taxon>
        <taxon>Araneomorphae</taxon>
        <taxon>Entelegynae</taxon>
        <taxon>Araneoidea</taxon>
        <taxon>Nephilidae</taxon>
        <taxon>Trichonephila</taxon>
    </lineage>
</organism>
<dbReference type="InterPro" id="IPR043502">
    <property type="entry name" value="DNA/RNA_pol_sf"/>
</dbReference>
<dbReference type="Proteomes" id="UP000887159">
    <property type="component" value="Unassembled WGS sequence"/>
</dbReference>
<dbReference type="EMBL" id="BMAU01021370">
    <property type="protein sequence ID" value="GFY24980.1"/>
    <property type="molecule type" value="Genomic_DNA"/>
</dbReference>